<dbReference type="Proteomes" id="UP001497516">
    <property type="component" value="Chromosome 2"/>
</dbReference>
<accession>A0AAV2D722</accession>
<organism evidence="2 3">
    <name type="scientific">Linum trigynum</name>
    <dbReference type="NCBI Taxonomy" id="586398"/>
    <lineage>
        <taxon>Eukaryota</taxon>
        <taxon>Viridiplantae</taxon>
        <taxon>Streptophyta</taxon>
        <taxon>Embryophyta</taxon>
        <taxon>Tracheophyta</taxon>
        <taxon>Spermatophyta</taxon>
        <taxon>Magnoliopsida</taxon>
        <taxon>eudicotyledons</taxon>
        <taxon>Gunneridae</taxon>
        <taxon>Pentapetalae</taxon>
        <taxon>rosids</taxon>
        <taxon>fabids</taxon>
        <taxon>Malpighiales</taxon>
        <taxon>Linaceae</taxon>
        <taxon>Linum</taxon>
    </lineage>
</organism>
<gene>
    <name evidence="2" type="ORF">LTRI10_LOCUS11485</name>
</gene>
<keyword evidence="1" id="KW-1133">Transmembrane helix</keyword>
<reference evidence="2 3" key="1">
    <citation type="submission" date="2024-04" db="EMBL/GenBank/DDBJ databases">
        <authorList>
            <person name="Fracassetti M."/>
        </authorList>
    </citation>
    <scope>NUCLEOTIDE SEQUENCE [LARGE SCALE GENOMIC DNA]</scope>
</reference>
<protein>
    <submittedName>
        <fullName evidence="2">Uncharacterized protein</fullName>
    </submittedName>
</protein>
<dbReference type="PANTHER" id="PTHR46481">
    <property type="entry name" value="ZINC FINGER BED DOMAIN-CONTAINING PROTEIN 4"/>
    <property type="match status" value="1"/>
</dbReference>
<name>A0AAV2D722_9ROSI</name>
<evidence type="ECO:0000313" key="3">
    <source>
        <dbReference type="Proteomes" id="UP001497516"/>
    </source>
</evidence>
<evidence type="ECO:0000313" key="2">
    <source>
        <dbReference type="EMBL" id="CAL1368251.1"/>
    </source>
</evidence>
<dbReference type="PANTHER" id="PTHR46481:SF11">
    <property type="entry name" value="ZINC FINGER BED DOMAIN-CONTAINING PROTEIN RICESLEEPER 2-LIKE"/>
    <property type="match status" value="1"/>
</dbReference>
<keyword evidence="1" id="KW-0812">Transmembrane</keyword>
<dbReference type="InterPro" id="IPR052035">
    <property type="entry name" value="ZnF_BED_domain_contain"/>
</dbReference>
<proteinExistence type="predicted"/>
<sequence length="113" mass="12670">MAVTTHYIDNSWSLRSHMLRFIYVSAPHSSDRLASVLVNCMLDWNTDSKSEDWCWRSVPAEEWSWVVVAAFLKDDTAGEEGSNELQKTVAAGVLLFAFDLLLFTNLVVIGIGC</sequence>
<evidence type="ECO:0000256" key="1">
    <source>
        <dbReference type="SAM" id="Phobius"/>
    </source>
</evidence>
<dbReference type="EMBL" id="OZ034815">
    <property type="protein sequence ID" value="CAL1368251.1"/>
    <property type="molecule type" value="Genomic_DNA"/>
</dbReference>
<keyword evidence="1" id="KW-0472">Membrane</keyword>
<dbReference type="AlphaFoldDB" id="A0AAV2D722"/>
<feature type="transmembrane region" description="Helical" evidence="1">
    <location>
        <begin position="89"/>
        <end position="111"/>
    </location>
</feature>
<keyword evidence="3" id="KW-1185">Reference proteome</keyword>